<protein>
    <submittedName>
        <fullName evidence="2">Uncharacterized protein</fullName>
    </submittedName>
</protein>
<keyword evidence="3" id="KW-1185">Reference proteome</keyword>
<gene>
    <name evidence="1" type="ORF">CDAR_560091</name>
    <name evidence="2" type="ORF">CDAR_560351</name>
</gene>
<dbReference type="AlphaFoldDB" id="A0AAV4VZT4"/>
<evidence type="ECO:0000313" key="1">
    <source>
        <dbReference type="EMBL" id="GIY75629.1"/>
    </source>
</evidence>
<sequence>MNPLQWHNPKYIEQNSTEMQKIRFKLEQERTSDGKKNSSFSNKKHSPFLLPADNNVRNWKAFENMVVIALKSCRMEFSQCSTRAQHFSLPCHKTLIRRTVLRIFKLQLLAEGRGIIGISPCGDGLENLLRYIS</sequence>
<dbReference type="EMBL" id="BPLQ01013881">
    <property type="protein sequence ID" value="GIY75629.1"/>
    <property type="molecule type" value="Genomic_DNA"/>
</dbReference>
<evidence type="ECO:0000313" key="2">
    <source>
        <dbReference type="EMBL" id="GIY75668.1"/>
    </source>
</evidence>
<dbReference type="EMBL" id="BPLQ01013881">
    <property type="protein sequence ID" value="GIY75668.1"/>
    <property type="molecule type" value="Genomic_DNA"/>
</dbReference>
<reference evidence="2 3" key="1">
    <citation type="submission" date="2021-06" db="EMBL/GenBank/DDBJ databases">
        <title>Caerostris darwini draft genome.</title>
        <authorList>
            <person name="Kono N."/>
            <person name="Arakawa K."/>
        </authorList>
    </citation>
    <scope>NUCLEOTIDE SEQUENCE [LARGE SCALE GENOMIC DNA]</scope>
</reference>
<name>A0AAV4VZT4_9ARAC</name>
<dbReference type="Proteomes" id="UP001054837">
    <property type="component" value="Unassembled WGS sequence"/>
</dbReference>
<accession>A0AAV4VZT4</accession>
<evidence type="ECO:0000313" key="3">
    <source>
        <dbReference type="Proteomes" id="UP001054837"/>
    </source>
</evidence>
<proteinExistence type="predicted"/>
<organism evidence="2 3">
    <name type="scientific">Caerostris darwini</name>
    <dbReference type="NCBI Taxonomy" id="1538125"/>
    <lineage>
        <taxon>Eukaryota</taxon>
        <taxon>Metazoa</taxon>
        <taxon>Ecdysozoa</taxon>
        <taxon>Arthropoda</taxon>
        <taxon>Chelicerata</taxon>
        <taxon>Arachnida</taxon>
        <taxon>Araneae</taxon>
        <taxon>Araneomorphae</taxon>
        <taxon>Entelegynae</taxon>
        <taxon>Araneoidea</taxon>
        <taxon>Araneidae</taxon>
        <taxon>Caerostris</taxon>
    </lineage>
</organism>
<comment type="caution">
    <text evidence="2">The sequence shown here is derived from an EMBL/GenBank/DDBJ whole genome shotgun (WGS) entry which is preliminary data.</text>
</comment>